<dbReference type="PRINTS" id="PR01415">
    <property type="entry name" value="ANKYRIN"/>
</dbReference>
<sequence>MEVRPGLRVVRGPDWERGNEDGGEGYVGTVVAGGRADGTEDGRHDIATVQWDVGGERHVYRCGAGGKYDLRVIDSAQAGVVHRHLECSGCGGESIAGCVWRCVHCLRYYLCTPCYMKDSHSVWHHFMRIDSPENPRQRTRVRCRYLSGRVGARGLFVGARVVRGRDWRWSDQDGGAEREGTVVEVCGWQSESSRSVAVVEWRESGLKRKYRLGHKGKVDLQCTVAAEGGHCYLDHLPLLGSEYNAPTTPFICAGDRARLEMDIDLLKSCQETINNWDERLVDLLGMVGFVNLVDTDIAVANIVFSFEGSGFTVVLGALQKVEGPEISIDDVVRVIDDMAEVHRLQKDTRGWHDDMALKEQSLGVELLWVTTLEEPMPEALVAVTENGCATVLADMLKKWPDQKADTKSTKGAEKTTPTTESEATPPEVSVSGGDSNKMEESEVDSVTGPSCFLCEGPCDISFQPCGHTAMCAECVQSVSVKRCPICKVESAMEVKPGLRVVRGPDWERGNEDGGEGYVGTVVAGGRADDTEDGRHDVATVQWDVGGERHVYRCGAGGKYDLRVIDSAQAGVVHRHLECSGCGSESIAGCVWRCVHCLRYYLCTPCYMKDRHSVWHHFMRIDSPENPRQRTRVRCRYQSGRVGARGLFVGARVVRGRDWRWSDQDGGAGREGTVVEVCGWQSESSRSVAVVEWRESGLKRKYRLGHKGKVDLQCTVAAEGGHCYLDHLPLLGSEYKAPTTPFICAGDIAKLEMDLDLLKAKQDQINAWDATIPMFLGKTGIVNRVGLDEITVLLTSFLSAAKFRLVPDAVKKVEGPDILPDDVVRVIDDMAEVHRLQKDGRGWEDDMALSLGQLGRLTIILEDGSVVVMVNGRRWILDPLCLIPARGERPEDEDTEAEVNPGIEILLSSMMREPQPDVLVRLATKGHAQILDSLLKKWPDQVNVLHDGKTLLHIAAAEGRLNAVQVLLEHNADIATAGSSGAIPLHSAVQLNHYQVVKLLLDKGSDVNKRAARGTTPVHLAATLGFSRVLRLLIQHPDSDINAQNEARETPLHLSCLGHWPAATKVLLEAGADVMLLNLMAANPFLHAVVNGFYHGVELIMQYHPEIINQTKIDDGYTPLHVAAQVDNCDALCYLAAMETCELDTTTYIHHTALLTVCKEGFTRCVEALVGYGADPNIADERDGTSLHFILAKRNMKPLSRWTPQLNKFHEYVSGADNSIQDVPVFITVACFLVSEGASLETQSLDSGITPLDLCRPEYHSLLKMFARPERRGNYRGSLPRHPPPVPRHIQTQVTYRDHKAGNTSTGGAISSPANKATFTKTADHGAAGPQPDDSGSSELLHNTEASFLAKGVGDSNKTEESEVESVTGPSCFLCEGPCDISFQPCGHTAMCAECVQSVSVKRCPTCRNDVLQKIKISS</sequence>
<keyword evidence="6" id="KW-0808">Transferase</keyword>
<dbReference type="InterPro" id="IPR000433">
    <property type="entry name" value="Znf_ZZ"/>
</dbReference>
<evidence type="ECO:0000256" key="2">
    <source>
        <dbReference type="ARBA" id="ARBA00004496"/>
    </source>
</evidence>
<evidence type="ECO:0000256" key="1">
    <source>
        <dbReference type="ARBA" id="ARBA00000900"/>
    </source>
</evidence>
<dbReference type="PANTHER" id="PTHR24202">
    <property type="entry name" value="E3 UBIQUITIN-PROTEIN LIGASE MIB2"/>
    <property type="match status" value="1"/>
</dbReference>
<dbReference type="Gene3D" id="1.25.40.20">
    <property type="entry name" value="Ankyrin repeat-containing domain"/>
    <property type="match status" value="1"/>
</dbReference>
<dbReference type="Gene3D" id="3.30.40.10">
    <property type="entry name" value="Zinc/RING finger domain, C3HC4 (zinc finger)"/>
    <property type="match status" value="1"/>
</dbReference>
<evidence type="ECO:0000256" key="4">
    <source>
        <dbReference type="ARBA" id="ARBA00012483"/>
    </source>
</evidence>
<dbReference type="InterPro" id="IPR037252">
    <property type="entry name" value="Mib_Herc2_sf"/>
</dbReference>
<evidence type="ECO:0000313" key="20">
    <source>
        <dbReference type="EMBL" id="CAI8033701.1"/>
    </source>
</evidence>
<accession>A0AA35WYW0</accession>
<dbReference type="InterPro" id="IPR013083">
    <property type="entry name" value="Znf_RING/FYVE/PHD"/>
</dbReference>
<dbReference type="InterPro" id="IPR040847">
    <property type="entry name" value="SH3_15"/>
</dbReference>
<evidence type="ECO:0000256" key="13">
    <source>
        <dbReference type="ARBA" id="ARBA00023043"/>
    </source>
</evidence>
<evidence type="ECO:0000259" key="19">
    <source>
        <dbReference type="PROSITE" id="PS51416"/>
    </source>
</evidence>
<dbReference type="GO" id="GO:0007219">
    <property type="term" value="P:Notch signaling pathway"/>
    <property type="evidence" value="ECO:0007669"/>
    <property type="project" value="UniProtKB-KW"/>
</dbReference>
<dbReference type="GO" id="GO:0016567">
    <property type="term" value="P:protein ubiquitination"/>
    <property type="evidence" value="ECO:0007669"/>
    <property type="project" value="InterPro"/>
</dbReference>
<dbReference type="PANTHER" id="PTHR24202:SF4">
    <property type="entry name" value="E3 UBIQUITIN-PROTEIN LIGASE MIB2-RELATED"/>
    <property type="match status" value="1"/>
</dbReference>
<dbReference type="Proteomes" id="UP001174909">
    <property type="component" value="Unassembled WGS sequence"/>
</dbReference>
<keyword evidence="12" id="KW-0914">Notch signaling pathway</keyword>
<evidence type="ECO:0000256" key="6">
    <source>
        <dbReference type="ARBA" id="ARBA00022679"/>
    </source>
</evidence>
<evidence type="ECO:0000256" key="3">
    <source>
        <dbReference type="ARBA" id="ARBA00004906"/>
    </source>
</evidence>
<comment type="pathway">
    <text evidence="3">Protein modification; protein ubiquitination.</text>
</comment>
<dbReference type="EMBL" id="CASHTH010002686">
    <property type="protein sequence ID" value="CAI8033701.1"/>
    <property type="molecule type" value="Genomic_DNA"/>
</dbReference>
<dbReference type="PROSITE" id="PS51416">
    <property type="entry name" value="MIB_HERC2"/>
    <property type="match status" value="4"/>
</dbReference>
<dbReference type="Pfam" id="PF00023">
    <property type="entry name" value="Ank"/>
    <property type="match status" value="2"/>
</dbReference>
<feature type="domain" description="MIB/HERC2" evidence="19">
    <location>
        <begin position="147"/>
        <end position="226"/>
    </location>
</feature>
<evidence type="ECO:0000256" key="12">
    <source>
        <dbReference type="ARBA" id="ARBA00022976"/>
    </source>
</evidence>
<feature type="domain" description="ZZ-type" evidence="18">
    <location>
        <begin position="82"/>
        <end position="134"/>
    </location>
</feature>
<dbReference type="Pfam" id="PF18346">
    <property type="entry name" value="SH3_15"/>
    <property type="match status" value="1"/>
</dbReference>
<feature type="domain" description="MIB/HERC2" evidence="19">
    <location>
        <begin position="486"/>
        <end position="567"/>
    </location>
</feature>
<dbReference type="InterPro" id="IPR002110">
    <property type="entry name" value="Ankyrin_rpt"/>
</dbReference>
<dbReference type="SUPFAM" id="SSF48403">
    <property type="entry name" value="Ankyrin repeat"/>
    <property type="match status" value="1"/>
</dbReference>
<evidence type="ECO:0000256" key="9">
    <source>
        <dbReference type="ARBA" id="ARBA00022771"/>
    </source>
</evidence>
<keyword evidence="10" id="KW-0833">Ubl conjugation pathway</keyword>
<comment type="subcellular location">
    <subcellularLocation>
        <location evidence="2">Cytoplasm</location>
    </subcellularLocation>
</comment>
<evidence type="ECO:0000259" key="17">
    <source>
        <dbReference type="PROSITE" id="PS50089"/>
    </source>
</evidence>
<reference evidence="20" key="1">
    <citation type="submission" date="2023-03" db="EMBL/GenBank/DDBJ databases">
        <authorList>
            <person name="Steffen K."/>
            <person name="Cardenas P."/>
        </authorList>
    </citation>
    <scope>NUCLEOTIDE SEQUENCE</scope>
</reference>
<dbReference type="EC" id="2.3.2.27" evidence="4"/>
<keyword evidence="9 15" id="KW-0863">Zinc-finger</keyword>
<keyword evidence="21" id="KW-1185">Reference proteome</keyword>
<feature type="domain" description="RING-type" evidence="17">
    <location>
        <begin position="451"/>
        <end position="487"/>
    </location>
</feature>
<feature type="domain" description="RING-type" evidence="17">
    <location>
        <begin position="1371"/>
        <end position="1407"/>
    </location>
</feature>
<dbReference type="GO" id="GO:0061630">
    <property type="term" value="F:ubiquitin protein ligase activity"/>
    <property type="evidence" value="ECO:0007669"/>
    <property type="project" value="UniProtKB-EC"/>
</dbReference>
<proteinExistence type="predicted"/>
<feature type="domain" description="MIB/HERC2" evidence="19">
    <location>
        <begin position="638"/>
        <end position="717"/>
    </location>
</feature>
<dbReference type="PROSITE" id="PS50135">
    <property type="entry name" value="ZF_ZZ_2"/>
    <property type="match status" value="2"/>
</dbReference>
<dbReference type="SMART" id="SM00248">
    <property type="entry name" value="ANK"/>
    <property type="match status" value="7"/>
</dbReference>
<feature type="repeat" description="ANK" evidence="14">
    <location>
        <begin position="979"/>
        <end position="1011"/>
    </location>
</feature>
<dbReference type="GO" id="GO:0005737">
    <property type="term" value="C:cytoplasm"/>
    <property type="evidence" value="ECO:0007669"/>
    <property type="project" value="UniProtKB-SubCell"/>
</dbReference>
<dbReference type="SMART" id="SM00184">
    <property type="entry name" value="RING"/>
    <property type="match status" value="2"/>
</dbReference>
<dbReference type="SUPFAM" id="SSF57850">
    <property type="entry name" value="RING/U-box"/>
    <property type="match status" value="2"/>
</dbReference>
<dbReference type="Gene3D" id="3.30.60.90">
    <property type="match status" value="2"/>
</dbReference>
<evidence type="ECO:0000256" key="14">
    <source>
        <dbReference type="PROSITE-ProRule" id="PRU00023"/>
    </source>
</evidence>
<comment type="caution">
    <text evidence="20">The sequence shown here is derived from an EMBL/GenBank/DDBJ whole genome shotgun (WGS) entry which is preliminary data.</text>
</comment>
<evidence type="ECO:0000256" key="10">
    <source>
        <dbReference type="ARBA" id="ARBA00022786"/>
    </source>
</evidence>
<evidence type="ECO:0000259" key="18">
    <source>
        <dbReference type="PROSITE" id="PS50135"/>
    </source>
</evidence>
<feature type="compositionally biased region" description="Low complexity" evidence="16">
    <location>
        <begin position="415"/>
        <end position="427"/>
    </location>
</feature>
<dbReference type="InterPro" id="IPR036770">
    <property type="entry name" value="Ankyrin_rpt-contain_sf"/>
</dbReference>
<keyword evidence="13 14" id="KW-0040">ANK repeat</keyword>
<dbReference type="Pfam" id="PF06701">
    <property type="entry name" value="MIB_HERC2"/>
    <property type="match status" value="4"/>
</dbReference>
<dbReference type="FunFam" id="2.30.30.40:FF:000078">
    <property type="entry name" value="Putative e3 ubiquitin-protein ligase mib2"/>
    <property type="match status" value="2"/>
</dbReference>
<evidence type="ECO:0000256" key="8">
    <source>
        <dbReference type="ARBA" id="ARBA00022737"/>
    </source>
</evidence>
<evidence type="ECO:0000256" key="15">
    <source>
        <dbReference type="PROSITE-ProRule" id="PRU00228"/>
    </source>
</evidence>
<dbReference type="InterPro" id="IPR043145">
    <property type="entry name" value="Znf_ZZ_sf"/>
</dbReference>
<feature type="repeat" description="ANK" evidence="14">
    <location>
        <begin position="946"/>
        <end position="978"/>
    </location>
</feature>
<keyword evidence="8" id="KW-0677">Repeat</keyword>
<dbReference type="Pfam" id="PF12796">
    <property type="entry name" value="Ank_2"/>
    <property type="match status" value="2"/>
</dbReference>
<keyword evidence="7" id="KW-0479">Metal-binding</keyword>
<dbReference type="PROSITE" id="PS50089">
    <property type="entry name" value="ZF_RING_2"/>
    <property type="match status" value="2"/>
</dbReference>
<evidence type="ECO:0000256" key="5">
    <source>
        <dbReference type="ARBA" id="ARBA00022490"/>
    </source>
</evidence>
<feature type="domain" description="ZZ-type" evidence="18">
    <location>
        <begin position="573"/>
        <end position="625"/>
    </location>
</feature>
<dbReference type="Gene3D" id="2.30.30.40">
    <property type="entry name" value="SH3 Domains"/>
    <property type="match status" value="4"/>
</dbReference>
<dbReference type="InterPro" id="IPR001841">
    <property type="entry name" value="Znf_RING"/>
</dbReference>
<evidence type="ECO:0000256" key="16">
    <source>
        <dbReference type="SAM" id="MobiDB-lite"/>
    </source>
</evidence>
<evidence type="ECO:0000256" key="11">
    <source>
        <dbReference type="ARBA" id="ARBA00022833"/>
    </source>
</evidence>
<comment type="catalytic activity">
    <reaction evidence="1">
        <text>S-ubiquitinyl-[E2 ubiquitin-conjugating enzyme]-L-cysteine + [acceptor protein]-L-lysine = [E2 ubiquitin-conjugating enzyme]-L-cysteine + N(6)-ubiquitinyl-[acceptor protein]-L-lysine.</text>
        <dbReference type="EC" id="2.3.2.27"/>
    </reaction>
</comment>
<dbReference type="InterPro" id="IPR010606">
    <property type="entry name" value="Mib_Herc2"/>
</dbReference>
<feature type="region of interest" description="Disordered" evidence="16">
    <location>
        <begin position="402"/>
        <end position="442"/>
    </location>
</feature>
<keyword evidence="11" id="KW-0862">Zinc</keyword>
<organism evidence="20 21">
    <name type="scientific">Geodia barretti</name>
    <name type="common">Barrett's horny sponge</name>
    <dbReference type="NCBI Taxonomy" id="519541"/>
    <lineage>
        <taxon>Eukaryota</taxon>
        <taxon>Metazoa</taxon>
        <taxon>Porifera</taxon>
        <taxon>Demospongiae</taxon>
        <taxon>Heteroscleromorpha</taxon>
        <taxon>Tetractinellida</taxon>
        <taxon>Astrophorina</taxon>
        <taxon>Geodiidae</taxon>
        <taxon>Geodia</taxon>
    </lineage>
</organism>
<evidence type="ECO:0000313" key="21">
    <source>
        <dbReference type="Proteomes" id="UP001174909"/>
    </source>
</evidence>
<gene>
    <name evidence="20" type="ORF">GBAR_LOCUS19009</name>
</gene>
<dbReference type="SMART" id="SM00291">
    <property type="entry name" value="ZnF_ZZ"/>
    <property type="match status" value="2"/>
</dbReference>
<dbReference type="PROSITE" id="PS50297">
    <property type="entry name" value="ANK_REP_REGION"/>
    <property type="match status" value="3"/>
</dbReference>
<evidence type="ECO:0000256" key="7">
    <source>
        <dbReference type="ARBA" id="ARBA00022723"/>
    </source>
</evidence>
<dbReference type="GO" id="GO:0008270">
    <property type="term" value="F:zinc ion binding"/>
    <property type="evidence" value="ECO:0007669"/>
    <property type="project" value="UniProtKB-KW"/>
</dbReference>
<feature type="compositionally biased region" description="Basic and acidic residues" evidence="16">
    <location>
        <begin position="402"/>
        <end position="413"/>
    </location>
</feature>
<protein>
    <recommendedName>
        <fullName evidence="4">RING-type E3 ubiquitin transferase</fullName>
        <ecNumber evidence="4">2.3.2.27</ecNumber>
    </recommendedName>
</protein>
<dbReference type="SUPFAM" id="SSF159034">
    <property type="entry name" value="Mib/herc2 domain-like"/>
    <property type="match status" value="4"/>
</dbReference>
<dbReference type="Pfam" id="PF00569">
    <property type="entry name" value="ZZ"/>
    <property type="match status" value="1"/>
</dbReference>
<dbReference type="PROSITE" id="PS50088">
    <property type="entry name" value="ANK_REPEAT"/>
    <property type="match status" value="3"/>
</dbReference>
<dbReference type="Pfam" id="PF13920">
    <property type="entry name" value="zf-C3HC4_3"/>
    <property type="match status" value="1"/>
</dbReference>
<keyword evidence="5" id="KW-0963">Cytoplasm</keyword>
<feature type="repeat" description="ANK" evidence="14">
    <location>
        <begin position="1012"/>
        <end position="1035"/>
    </location>
</feature>
<name>A0AA35WYW0_GEOBA</name>
<feature type="domain" description="MIB/HERC2" evidence="19">
    <location>
        <begin position="1"/>
        <end position="76"/>
    </location>
</feature>